<keyword evidence="4" id="KW-0479">Metal-binding</keyword>
<dbReference type="AlphaFoldDB" id="A0AAD7WHX5"/>
<keyword evidence="9" id="KW-0238">DNA-binding</keyword>
<dbReference type="FunFam" id="3.30.160.60:FF:001158">
    <property type="entry name" value="zinc finger protein 22"/>
    <property type="match status" value="1"/>
</dbReference>
<dbReference type="PROSITE" id="PS50157">
    <property type="entry name" value="ZINC_FINGER_C2H2_2"/>
    <property type="match status" value="5"/>
</dbReference>
<evidence type="ECO:0000256" key="7">
    <source>
        <dbReference type="ARBA" id="ARBA00022833"/>
    </source>
</evidence>
<feature type="domain" description="C2H2-type" evidence="14">
    <location>
        <begin position="126"/>
        <end position="153"/>
    </location>
</feature>
<dbReference type="FunFam" id="3.30.160.60:FF:000744">
    <property type="entry name" value="zinc finger E-box-binding homeobox 1"/>
    <property type="match status" value="1"/>
</dbReference>
<comment type="function">
    <text evidence="1">May be involved in transcriptional regulation.</text>
</comment>
<dbReference type="GO" id="GO:0005634">
    <property type="term" value="C:nucleus"/>
    <property type="evidence" value="ECO:0007669"/>
    <property type="project" value="UniProtKB-SubCell"/>
</dbReference>
<keyword evidence="7" id="KW-0862">Zinc</keyword>
<comment type="similarity">
    <text evidence="3">Belongs to the krueppel C2H2-type zinc-finger protein family.</text>
</comment>
<proteinExistence type="inferred from homology"/>
<feature type="region of interest" description="Disordered" evidence="13">
    <location>
        <begin position="67"/>
        <end position="91"/>
    </location>
</feature>
<keyword evidence="6 12" id="KW-0863">Zinc-finger</keyword>
<feature type="compositionally biased region" description="Basic and acidic residues" evidence="13">
    <location>
        <begin position="1"/>
        <end position="12"/>
    </location>
</feature>
<evidence type="ECO:0000256" key="5">
    <source>
        <dbReference type="ARBA" id="ARBA00022737"/>
    </source>
</evidence>
<evidence type="ECO:0000256" key="9">
    <source>
        <dbReference type="ARBA" id="ARBA00023125"/>
    </source>
</evidence>
<feature type="domain" description="C2H2-type" evidence="14">
    <location>
        <begin position="98"/>
        <end position="125"/>
    </location>
</feature>
<feature type="domain" description="C2H2-type" evidence="14">
    <location>
        <begin position="182"/>
        <end position="209"/>
    </location>
</feature>
<evidence type="ECO:0000256" key="2">
    <source>
        <dbReference type="ARBA" id="ARBA00004123"/>
    </source>
</evidence>
<comment type="subcellular location">
    <subcellularLocation>
        <location evidence="2">Nucleus</location>
    </subcellularLocation>
</comment>
<dbReference type="Proteomes" id="UP001221898">
    <property type="component" value="Unassembled WGS sequence"/>
</dbReference>
<keyword evidence="8" id="KW-0805">Transcription regulation</keyword>
<dbReference type="PANTHER" id="PTHR23235">
    <property type="entry name" value="KRUEPPEL-LIKE TRANSCRIPTION FACTOR"/>
    <property type="match status" value="1"/>
</dbReference>
<dbReference type="Gene3D" id="3.30.160.60">
    <property type="entry name" value="Classic Zinc Finger"/>
    <property type="match status" value="5"/>
</dbReference>
<organism evidence="15 16">
    <name type="scientific">Aldrovandia affinis</name>
    <dbReference type="NCBI Taxonomy" id="143900"/>
    <lineage>
        <taxon>Eukaryota</taxon>
        <taxon>Metazoa</taxon>
        <taxon>Chordata</taxon>
        <taxon>Craniata</taxon>
        <taxon>Vertebrata</taxon>
        <taxon>Euteleostomi</taxon>
        <taxon>Actinopterygii</taxon>
        <taxon>Neopterygii</taxon>
        <taxon>Teleostei</taxon>
        <taxon>Notacanthiformes</taxon>
        <taxon>Halosauridae</taxon>
        <taxon>Aldrovandia</taxon>
    </lineage>
</organism>
<gene>
    <name evidence="15" type="ORF">AAFF_G00437140</name>
</gene>
<comment type="caution">
    <text evidence="15">The sequence shown here is derived from an EMBL/GenBank/DDBJ whole genome shotgun (WGS) entry which is preliminary data.</text>
</comment>
<feature type="domain" description="C2H2-type" evidence="14">
    <location>
        <begin position="210"/>
        <end position="233"/>
    </location>
</feature>
<dbReference type="GO" id="GO:0000978">
    <property type="term" value="F:RNA polymerase II cis-regulatory region sequence-specific DNA binding"/>
    <property type="evidence" value="ECO:0007669"/>
    <property type="project" value="TreeGrafter"/>
</dbReference>
<evidence type="ECO:0000256" key="8">
    <source>
        <dbReference type="ARBA" id="ARBA00023015"/>
    </source>
</evidence>
<evidence type="ECO:0000256" key="3">
    <source>
        <dbReference type="ARBA" id="ARBA00006991"/>
    </source>
</evidence>
<name>A0AAD7WHX5_9TELE</name>
<dbReference type="SUPFAM" id="SSF57667">
    <property type="entry name" value="beta-beta-alpha zinc fingers"/>
    <property type="match status" value="3"/>
</dbReference>
<evidence type="ECO:0000256" key="13">
    <source>
        <dbReference type="SAM" id="MobiDB-lite"/>
    </source>
</evidence>
<dbReference type="PANTHER" id="PTHR23235:SF142">
    <property type="entry name" value="ZINC FINGER PROTEIN 384"/>
    <property type="match status" value="1"/>
</dbReference>
<accession>A0AAD7WHX5</accession>
<dbReference type="SMART" id="SM00355">
    <property type="entry name" value="ZnF_C2H2"/>
    <property type="match status" value="5"/>
</dbReference>
<reference evidence="15" key="1">
    <citation type="journal article" date="2023" name="Science">
        <title>Genome structures resolve the early diversification of teleost fishes.</title>
        <authorList>
            <person name="Parey E."/>
            <person name="Louis A."/>
            <person name="Montfort J."/>
            <person name="Bouchez O."/>
            <person name="Roques C."/>
            <person name="Iampietro C."/>
            <person name="Lluch J."/>
            <person name="Castinel A."/>
            <person name="Donnadieu C."/>
            <person name="Desvignes T."/>
            <person name="Floi Bucao C."/>
            <person name="Jouanno E."/>
            <person name="Wen M."/>
            <person name="Mejri S."/>
            <person name="Dirks R."/>
            <person name="Jansen H."/>
            <person name="Henkel C."/>
            <person name="Chen W.J."/>
            <person name="Zahm M."/>
            <person name="Cabau C."/>
            <person name="Klopp C."/>
            <person name="Thompson A.W."/>
            <person name="Robinson-Rechavi M."/>
            <person name="Braasch I."/>
            <person name="Lecointre G."/>
            <person name="Bobe J."/>
            <person name="Postlethwait J.H."/>
            <person name="Berthelot C."/>
            <person name="Roest Crollius H."/>
            <person name="Guiguen Y."/>
        </authorList>
    </citation>
    <scope>NUCLEOTIDE SEQUENCE</scope>
    <source>
        <strain evidence="15">NC1722</strain>
    </source>
</reference>
<evidence type="ECO:0000256" key="1">
    <source>
        <dbReference type="ARBA" id="ARBA00003767"/>
    </source>
</evidence>
<evidence type="ECO:0000313" key="15">
    <source>
        <dbReference type="EMBL" id="KAJ8397438.1"/>
    </source>
</evidence>
<evidence type="ECO:0000313" key="16">
    <source>
        <dbReference type="Proteomes" id="UP001221898"/>
    </source>
</evidence>
<evidence type="ECO:0000256" key="4">
    <source>
        <dbReference type="ARBA" id="ARBA00022723"/>
    </source>
</evidence>
<dbReference type="GO" id="GO:0000981">
    <property type="term" value="F:DNA-binding transcription factor activity, RNA polymerase II-specific"/>
    <property type="evidence" value="ECO:0007669"/>
    <property type="project" value="TreeGrafter"/>
</dbReference>
<dbReference type="InterPro" id="IPR013087">
    <property type="entry name" value="Znf_C2H2_type"/>
</dbReference>
<sequence length="233" mass="26880">MEEEVKGRFVKEEPEEVEVPMGSPLEKTEDLKLEVKHEELQVSQNNEDAIIRNVKNEERISGALTQNRNPAQHTQRPYTRSGHGKTTAKWARKGERPYQCSQCGRTFSESRGLKKHKRIHTGERPYQCSQCDKRFIQSAHLTAHRRSHTGEKPYGCSQCGKSFSQSPHLSRHQRSHVGERLNSCTQCDKSFNEKGDLTKHMRTHTGEKPYYCSLCGKSFTYSTNLSKHKKVHR</sequence>
<dbReference type="FunFam" id="3.30.160.60:FF:000360">
    <property type="entry name" value="zinc finger protein 572"/>
    <property type="match status" value="1"/>
</dbReference>
<keyword evidence="11" id="KW-0539">Nucleus</keyword>
<dbReference type="PROSITE" id="PS00028">
    <property type="entry name" value="ZINC_FINGER_C2H2_1"/>
    <property type="match status" value="5"/>
</dbReference>
<dbReference type="PRINTS" id="PR00048">
    <property type="entry name" value="ZINCFINGER"/>
</dbReference>
<evidence type="ECO:0000256" key="11">
    <source>
        <dbReference type="ARBA" id="ARBA00023242"/>
    </source>
</evidence>
<feature type="domain" description="C2H2-type" evidence="14">
    <location>
        <begin position="154"/>
        <end position="181"/>
    </location>
</feature>
<keyword evidence="16" id="KW-1185">Reference proteome</keyword>
<keyword evidence="5" id="KW-0677">Repeat</keyword>
<dbReference type="Pfam" id="PF00096">
    <property type="entry name" value="zf-C2H2"/>
    <property type="match status" value="5"/>
</dbReference>
<evidence type="ECO:0000259" key="14">
    <source>
        <dbReference type="PROSITE" id="PS50157"/>
    </source>
</evidence>
<keyword evidence="10" id="KW-0804">Transcription</keyword>
<feature type="region of interest" description="Disordered" evidence="13">
    <location>
        <begin position="1"/>
        <end position="26"/>
    </location>
</feature>
<evidence type="ECO:0000256" key="6">
    <source>
        <dbReference type="ARBA" id="ARBA00022771"/>
    </source>
</evidence>
<dbReference type="InterPro" id="IPR036236">
    <property type="entry name" value="Znf_C2H2_sf"/>
</dbReference>
<dbReference type="GO" id="GO:0008270">
    <property type="term" value="F:zinc ion binding"/>
    <property type="evidence" value="ECO:0007669"/>
    <property type="project" value="UniProtKB-KW"/>
</dbReference>
<dbReference type="EMBL" id="JAINUG010000097">
    <property type="protein sequence ID" value="KAJ8397438.1"/>
    <property type="molecule type" value="Genomic_DNA"/>
</dbReference>
<protein>
    <recommendedName>
        <fullName evidence="14">C2H2-type domain-containing protein</fullName>
    </recommendedName>
</protein>
<dbReference type="FunFam" id="3.30.160.60:FF:000358">
    <property type="entry name" value="zinc finger protein 24"/>
    <property type="match status" value="2"/>
</dbReference>
<evidence type="ECO:0000256" key="12">
    <source>
        <dbReference type="PROSITE-ProRule" id="PRU00042"/>
    </source>
</evidence>
<feature type="compositionally biased region" description="Polar residues" evidence="13">
    <location>
        <begin position="67"/>
        <end position="78"/>
    </location>
</feature>
<evidence type="ECO:0000256" key="10">
    <source>
        <dbReference type="ARBA" id="ARBA00023163"/>
    </source>
</evidence>